<dbReference type="InterPro" id="IPR041442">
    <property type="entry name" value="PIH1D1/2/3_CS-like"/>
</dbReference>
<dbReference type="EMBL" id="OVEO01000003">
    <property type="protein sequence ID" value="SPQ95133.1"/>
    <property type="molecule type" value="Genomic_DNA"/>
</dbReference>
<feature type="compositionally biased region" description="Basic and acidic residues" evidence="2">
    <location>
        <begin position="39"/>
        <end position="57"/>
    </location>
</feature>
<dbReference type="Pfam" id="PF18201">
    <property type="entry name" value="PIH1_CS"/>
    <property type="match status" value="1"/>
</dbReference>
<accession>A0A0G4ISQ1</accession>
<evidence type="ECO:0000313" key="4">
    <source>
        <dbReference type="EMBL" id="CEO98295.1"/>
    </source>
</evidence>
<dbReference type="InterPro" id="IPR008978">
    <property type="entry name" value="HSP20-like_chaperone"/>
</dbReference>
<feature type="region of interest" description="Disordered" evidence="2">
    <location>
        <begin position="39"/>
        <end position="63"/>
    </location>
</feature>
<evidence type="ECO:0000313" key="6">
    <source>
        <dbReference type="Proteomes" id="UP000039324"/>
    </source>
</evidence>
<dbReference type="OrthoDB" id="545063at2759"/>
<evidence type="ECO:0000313" key="5">
    <source>
        <dbReference type="EMBL" id="SPQ95133.1"/>
    </source>
</evidence>
<dbReference type="InterPro" id="IPR050734">
    <property type="entry name" value="PIH1/Kintoun_subfamily"/>
</dbReference>
<keyword evidence="6" id="KW-1185">Reference proteome</keyword>
<feature type="domain" description="PIH1D1/2/3 CS-like" evidence="3">
    <location>
        <begin position="122"/>
        <end position="191"/>
    </location>
</feature>
<dbReference type="AlphaFoldDB" id="A0A0G4ISQ1"/>
<sequence length="192" mass="20912">MATGRTPGPDLRGTVDHLWSFLDDLAESDPDGYRRFIESQIGKDRVPATKAPPKDAAKPPGGVVLPFQSALNEGRPAAADPDEIAAGHKLRTEAGPATTTKRPLVEEVVDVVEAPKFTVRRVASNVVVEVDLPRLESARNVVVDVSARNLHLHVEGEYRLQVEFPVVVNANGSYSAKWLKQARRLRVTLPIA</sequence>
<keyword evidence="5" id="KW-0496">Mitochondrion</keyword>
<dbReference type="PANTHER" id="PTHR22997">
    <property type="entry name" value="PIH1 DOMAIN-CONTAINING PROTEIN 1"/>
    <property type="match status" value="1"/>
</dbReference>
<gene>
    <name evidence="4" type="ORF">PBRA_006409</name>
    <name evidence="5" type="ORF">PLBR_LOCUS2348</name>
</gene>
<protein>
    <recommendedName>
        <fullName evidence="3">PIH1D1/2/3 CS-like domain-containing protein</fullName>
    </recommendedName>
</protein>
<evidence type="ECO:0000256" key="2">
    <source>
        <dbReference type="SAM" id="MobiDB-lite"/>
    </source>
</evidence>
<dbReference type="Gene3D" id="2.60.40.790">
    <property type="match status" value="1"/>
</dbReference>
<reference evidence="4 6" key="1">
    <citation type="submission" date="2015-02" db="EMBL/GenBank/DDBJ databases">
        <authorList>
            <person name="Chooi Y.-H."/>
        </authorList>
    </citation>
    <scope>NUCLEOTIDE SEQUENCE [LARGE SCALE GENOMIC DNA]</scope>
    <source>
        <strain evidence="4">E3</strain>
    </source>
</reference>
<dbReference type="Proteomes" id="UP000290189">
    <property type="component" value="Unassembled WGS sequence"/>
</dbReference>
<evidence type="ECO:0000256" key="1">
    <source>
        <dbReference type="ARBA" id="ARBA00008511"/>
    </source>
</evidence>
<comment type="similarity">
    <text evidence="1">Belongs to the PIH1 family.</text>
</comment>
<name>A0A0G4ISQ1_PLABS</name>
<evidence type="ECO:0000313" key="7">
    <source>
        <dbReference type="Proteomes" id="UP000290189"/>
    </source>
</evidence>
<evidence type="ECO:0000259" key="3">
    <source>
        <dbReference type="Pfam" id="PF18201"/>
    </source>
</evidence>
<dbReference type="GO" id="GO:0005737">
    <property type="term" value="C:cytoplasm"/>
    <property type="evidence" value="ECO:0007669"/>
    <property type="project" value="TreeGrafter"/>
</dbReference>
<dbReference type="PANTHER" id="PTHR22997:SF11">
    <property type="entry name" value="PIH1 N-TERMINAL DOMAIN-CONTAINING PROTEIN"/>
    <property type="match status" value="1"/>
</dbReference>
<organism evidence="4 6">
    <name type="scientific">Plasmodiophora brassicae</name>
    <name type="common">Clubroot disease agent</name>
    <dbReference type="NCBI Taxonomy" id="37360"/>
    <lineage>
        <taxon>Eukaryota</taxon>
        <taxon>Sar</taxon>
        <taxon>Rhizaria</taxon>
        <taxon>Endomyxa</taxon>
        <taxon>Phytomyxea</taxon>
        <taxon>Plasmodiophorida</taxon>
        <taxon>Plasmodiophoridae</taxon>
        <taxon>Plasmodiophora</taxon>
    </lineage>
</organism>
<geneLocation type="mitochondrion" evidence="5"/>
<dbReference type="EMBL" id="CDSF01000083">
    <property type="protein sequence ID" value="CEO98295.1"/>
    <property type="molecule type" value="Genomic_DNA"/>
</dbReference>
<dbReference type="Proteomes" id="UP000039324">
    <property type="component" value="Unassembled WGS sequence"/>
</dbReference>
<proteinExistence type="inferred from homology"/>
<reference evidence="5 7" key="2">
    <citation type="submission" date="2018-03" db="EMBL/GenBank/DDBJ databases">
        <authorList>
            <person name="Fogelqvist J."/>
        </authorList>
    </citation>
    <scope>NUCLEOTIDE SEQUENCE [LARGE SCALE GENOMIC DNA]</scope>
</reference>